<dbReference type="Proteomes" id="UP000813444">
    <property type="component" value="Unassembled WGS sequence"/>
</dbReference>
<keyword evidence="2" id="KW-1185">Reference proteome</keyword>
<comment type="caution">
    <text evidence="1">The sequence shown here is derived from an EMBL/GenBank/DDBJ whole genome shotgun (WGS) entry which is preliminary data.</text>
</comment>
<accession>A0A8K0WQ94</accession>
<gene>
    <name evidence="1" type="ORF">B0I35DRAFT_55595</name>
</gene>
<dbReference type="EMBL" id="JAGPNK010000010">
    <property type="protein sequence ID" value="KAH7312409.1"/>
    <property type="molecule type" value="Genomic_DNA"/>
</dbReference>
<name>A0A8K0WQ94_9HYPO</name>
<sequence>MSRVLRGFRHAMRASSPPRYPAIQGASELKGAKELLNDKIGNMTVPPACFPWMVGILRPLWQAAELPLARPAMAWALGGRGAAIPELRPFCLELSPAGGSCYLAATPQALEPLFMMFWAVCWSLGSPGTNRPDGR</sequence>
<reference evidence="1" key="1">
    <citation type="journal article" date="2021" name="Nat. Commun.">
        <title>Genetic determinants of endophytism in the Arabidopsis root mycobiome.</title>
        <authorList>
            <person name="Mesny F."/>
            <person name="Miyauchi S."/>
            <person name="Thiergart T."/>
            <person name="Pickel B."/>
            <person name="Atanasova L."/>
            <person name="Karlsson M."/>
            <person name="Huettel B."/>
            <person name="Barry K.W."/>
            <person name="Haridas S."/>
            <person name="Chen C."/>
            <person name="Bauer D."/>
            <person name="Andreopoulos W."/>
            <person name="Pangilinan J."/>
            <person name="LaButti K."/>
            <person name="Riley R."/>
            <person name="Lipzen A."/>
            <person name="Clum A."/>
            <person name="Drula E."/>
            <person name="Henrissat B."/>
            <person name="Kohler A."/>
            <person name="Grigoriev I.V."/>
            <person name="Martin F.M."/>
            <person name="Hacquard S."/>
        </authorList>
    </citation>
    <scope>NUCLEOTIDE SEQUENCE</scope>
    <source>
        <strain evidence="1">MPI-CAGE-CH-0235</strain>
    </source>
</reference>
<evidence type="ECO:0000313" key="2">
    <source>
        <dbReference type="Proteomes" id="UP000813444"/>
    </source>
</evidence>
<organism evidence="1 2">
    <name type="scientific">Stachybotrys elegans</name>
    <dbReference type="NCBI Taxonomy" id="80388"/>
    <lineage>
        <taxon>Eukaryota</taxon>
        <taxon>Fungi</taxon>
        <taxon>Dikarya</taxon>
        <taxon>Ascomycota</taxon>
        <taxon>Pezizomycotina</taxon>
        <taxon>Sordariomycetes</taxon>
        <taxon>Hypocreomycetidae</taxon>
        <taxon>Hypocreales</taxon>
        <taxon>Stachybotryaceae</taxon>
        <taxon>Stachybotrys</taxon>
    </lineage>
</organism>
<proteinExistence type="predicted"/>
<evidence type="ECO:0000313" key="1">
    <source>
        <dbReference type="EMBL" id="KAH7312409.1"/>
    </source>
</evidence>
<dbReference type="AlphaFoldDB" id="A0A8K0WQ94"/>
<protein>
    <submittedName>
        <fullName evidence="1">Uncharacterized protein</fullName>
    </submittedName>
</protein>